<keyword evidence="14" id="KW-0812">Transmembrane</keyword>
<evidence type="ECO:0000259" key="15">
    <source>
        <dbReference type="Pfam" id="PF01494"/>
    </source>
</evidence>
<dbReference type="FunFam" id="3.50.50.60:FF:000129">
    <property type="entry name" value="Kynurenine 3-monooxygenase"/>
    <property type="match status" value="1"/>
</dbReference>
<dbReference type="Gene3D" id="3.50.50.60">
    <property type="entry name" value="FAD/NAD(P)-binding domain"/>
    <property type="match status" value="1"/>
</dbReference>
<dbReference type="GO" id="GO:0019805">
    <property type="term" value="P:quinolinate biosynthetic process"/>
    <property type="evidence" value="ECO:0007669"/>
    <property type="project" value="UniProtKB-UniRule"/>
</dbReference>
<sequence>MSETKQKVVIVGAGPVGSLAALYAADRGDDVELYELRGDLRYASTTPLNFTKSINLAVSERGINSMKRTYRPGFIDNILKETIPMHGRMIHGKNQLGNLTEESQAYDVHGRYINAMDRGRLNELLLDELEKTPNVKLFFNHKLTGADFKAKKAWFERKSLGDPTGTPTSTTQNGKPISTTRAPEIEVPFDFLIGADGAHSATRFHLMKYARMDYQQEYIDTLWCEFQIKPTAETNDFRISPNHLHIWPGREFMFIALPSPDKSFTCTLFAPSAHFVALEKAPETLFGFFAEHFPGVSPELIPPSALQDQFRANPHLPLISIKCSPHHFGSSAVIIGDAAHAVLPFYGQGLNAGLEDVRILFDLLDEFGVYKRSAPNEGEEVVPVDPETARAAALAAYTRQRTPDAHAINDLSRRNYWEMRWGVTSTFYLLRKSVEELLDRHMPCLGWATQYARVSFSNERYSEIERKARSQGRVLGRVLTAMLVSVVGIGGFLGWRGMWLGRVGGFVRGIREWRLDRQGAFVSNRSFDTRMAAKE</sequence>
<dbReference type="PANTHER" id="PTHR46028">
    <property type="entry name" value="KYNURENINE 3-MONOOXYGENASE"/>
    <property type="match status" value="1"/>
</dbReference>
<dbReference type="Proteomes" id="UP000223968">
    <property type="component" value="Unassembled WGS sequence"/>
</dbReference>
<dbReference type="AlphaFoldDB" id="A0A2B7WWW4"/>
<dbReference type="InterPro" id="IPR027545">
    <property type="entry name" value="Kynurenine_monooxygenase"/>
</dbReference>
<feature type="domain" description="FAD-binding" evidence="15">
    <location>
        <begin position="7"/>
        <end position="364"/>
    </location>
</feature>
<evidence type="ECO:0000256" key="7">
    <source>
        <dbReference type="ARBA" id="ARBA00023002"/>
    </source>
</evidence>
<dbReference type="EC" id="1.14.13.9" evidence="12"/>
<evidence type="ECO:0000256" key="4">
    <source>
        <dbReference type="ARBA" id="ARBA00022787"/>
    </source>
</evidence>
<feature type="transmembrane region" description="Helical" evidence="14">
    <location>
        <begin position="474"/>
        <end position="495"/>
    </location>
</feature>
<evidence type="ECO:0000256" key="1">
    <source>
        <dbReference type="ARBA" id="ARBA00001974"/>
    </source>
</evidence>
<dbReference type="EMBL" id="PDNB01000177">
    <property type="protein sequence ID" value="PGH01057.1"/>
    <property type="molecule type" value="Genomic_DNA"/>
</dbReference>
<comment type="cofactor">
    <cofactor evidence="1 12">
        <name>FAD</name>
        <dbReference type="ChEBI" id="CHEBI:57692"/>
    </cofactor>
</comment>
<evidence type="ECO:0000256" key="14">
    <source>
        <dbReference type="SAM" id="Phobius"/>
    </source>
</evidence>
<dbReference type="GO" id="GO:0004502">
    <property type="term" value="F:kynurenine 3-monooxygenase activity"/>
    <property type="evidence" value="ECO:0007669"/>
    <property type="project" value="UniProtKB-UniRule"/>
</dbReference>
<dbReference type="InterPro" id="IPR036188">
    <property type="entry name" value="FAD/NAD-bd_sf"/>
</dbReference>
<dbReference type="GO" id="GO:0006569">
    <property type="term" value="P:L-tryptophan catabolic process"/>
    <property type="evidence" value="ECO:0007669"/>
    <property type="project" value="UniProtKB-UniRule"/>
</dbReference>
<evidence type="ECO:0000256" key="10">
    <source>
        <dbReference type="ARBA" id="ARBA00023136"/>
    </source>
</evidence>
<dbReference type="OrthoDB" id="10053569at2759"/>
<evidence type="ECO:0000256" key="3">
    <source>
        <dbReference type="ARBA" id="ARBA00022642"/>
    </source>
</evidence>
<comment type="subcellular location">
    <subcellularLocation>
        <location evidence="12">Mitochondrion outer membrane</location>
    </subcellularLocation>
</comment>
<dbReference type="PRINTS" id="PR00420">
    <property type="entry name" value="RNGMNOXGNASE"/>
</dbReference>
<dbReference type="GO" id="GO:0034354">
    <property type="term" value="P:'de novo' NAD+ biosynthetic process from L-tryptophan"/>
    <property type="evidence" value="ECO:0007669"/>
    <property type="project" value="UniProtKB-UniRule"/>
</dbReference>
<evidence type="ECO:0000313" key="16">
    <source>
        <dbReference type="EMBL" id="PGH01057.1"/>
    </source>
</evidence>
<dbReference type="Pfam" id="PF01494">
    <property type="entry name" value="FAD_binding_3"/>
    <property type="match status" value="1"/>
</dbReference>
<reference evidence="16 17" key="1">
    <citation type="submission" date="2017-10" db="EMBL/GenBank/DDBJ databases">
        <title>Comparative genomics in systemic dimorphic fungi from Ajellomycetaceae.</title>
        <authorList>
            <person name="Munoz J.F."/>
            <person name="Mcewen J.G."/>
            <person name="Clay O.K."/>
            <person name="Cuomo C.A."/>
        </authorList>
    </citation>
    <scope>NUCLEOTIDE SEQUENCE [LARGE SCALE GENOMIC DNA]</scope>
    <source>
        <strain evidence="16 17">UAMH5409</strain>
    </source>
</reference>
<keyword evidence="17" id="KW-1185">Reference proteome</keyword>
<comment type="caution">
    <text evidence="16">The sequence shown here is derived from an EMBL/GenBank/DDBJ whole genome shotgun (WGS) entry which is preliminary data.</text>
</comment>
<comment type="similarity">
    <text evidence="12">Belongs to the aromatic-ring hydroxylase family. KMO subfamily.</text>
</comment>
<keyword evidence="2 12" id="KW-0285">Flavoprotein</keyword>
<dbReference type="SUPFAM" id="SSF51905">
    <property type="entry name" value="FAD/NAD(P)-binding domain"/>
    <property type="match status" value="1"/>
</dbReference>
<keyword evidence="6 12" id="KW-0521">NADP</keyword>
<dbReference type="GO" id="GO:0043420">
    <property type="term" value="P:anthranilate metabolic process"/>
    <property type="evidence" value="ECO:0007669"/>
    <property type="project" value="UniProtKB-UniRule"/>
</dbReference>
<evidence type="ECO:0000256" key="12">
    <source>
        <dbReference type="HAMAP-Rule" id="MF_03018"/>
    </source>
</evidence>
<dbReference type="InterPro" id="IPR002938">
    <property type="entry name" value="FAD-bd"/>
</dbReference>
<dbReference type="PANTHER" id="PTHR46028:SF2">
    <property type="entry name" value="KYNURENINE 3-MONOOXYGENASE"/>
    <property type="match status" value="1"/>
</dbReference>
<evidence type="ECO:0000256" key="8">
    <source>
        <dbReference type="ARBA" id="ARBA00023033"/>
    </source>
</evidence>
<accession>A0A2B7WWW4</accession>
<evidence type="ECO:0000256" key="5">
    <source>
        <dbReference type="ARBA" id="ARBA00022827"/>
    </source>
</evidence>
<protein>
    <recommendedName>
        <fullName evidence="12">Kynurenine 3-monooxygenase</fullName>
        <ecNumber evidence="12">1.14.13.9</ecNumber>
    </recommendedName>
    <alternativeName>
        <fullName evidence="12">Biosynthesis of nicotinic acid protein 4</fullName>
    </alternativeName>
    <alternativeName>
        <fullName evidence="12">Kynurenine 3-hydroxylase</fullName>
    </alternativeName>
</protein>
<dbReference type="GO" id="GO:0070189">
    <property type="term" value="P:kynurenine metabolic process"/>
    <property type="evidence" value="ECO:0007669"/>
    <property type="project" value="TreeGrafter"/>
</dbReference>
<name>A0A2B7WWW4_9EURO</name>
<comment type="catalytic activity">
    <reaction evidence="11 12">
        <text>L-kynurenine + NADPH + O2 + H(+) = 3-hydroxy-L-kynurenine + NADP(+) + H2O</text>
        <dbReference type="Rhea" id="RHEA:20545"/>
        <dbReference type="ChEBI" id="CHEBI:15377"/>
        <dbReference type="ChEBI" id="CHEBI:15378"/>
        <dbReference type="ChEBI" id="CHEBI:15379"/>
        <dbReference type="ChEBI" id="CHEBI:57783"/>
        <dbReference type="ChEBI" id="CHEBI:57959"/>
        <dbReference type="ChEBI" id="CHEBI:58125"/>
        <dbReference type="ChEBI" id="CHEBI:58349"/>
        <dbReference type="EC" id="1.14.13.9"/>
    </reaction>
</comment>
<dbReference type="HAMAP" id="MF_01971">
    <property type="entry name" value="Kynurenine_monooxygenase"/>
    <property type="match status" value="1"/>
</dbReference>
<comment type="function">
    <text evidence="12">Catalyzes the hydroxylation of L-kynurenine (L-Kyn) to form 3-hydroxy-L-kynurenine (L-3OHKyn). Required for synthesis of quinolinic acid.</text>
</comment>
<keyword evidence="4 12" id="KW-1000">Mitochondrion outer membrane</keyword>
<evidence type="ECO:0000313" key="17">
    <source>
        <dbReference type="Proteomes" id="UP000223968"/>
    </source>
</evidence>
<keyword evidence="9 12" id="KW-0496">Mitochondrion</keyword>
<feature type="region of interest" description="Disordered" evidence="13">
    <location>
        <begin position="159"/>
        <end position="179"/>
    </location>
</feature>
<dbReference type="GO" id="GO:0005741">
    <property type="term" value="C:mitochondrial outer membrane"/>
    <property type="evidence" value="ECO:0007669"/>
    <property type="project" value="UniProtKB-SubCell"/>
</dbReference>
<dbReference type="UniPathway" id="UPA00253">
    <property type="reaction ID" value="UER00328"/>
</dbReference>
<keyword evidence="7 12" id="KW-0560">Oxidoreductase</keyword>
<organism evidence="16 17">
    <name type="scientific">Helicocarpus griseus UAMH5409</name>
    <dbReference type="NCBI Taxonomy" id="1447875"/>
    <lineage>
        <taxon>Eukaryota</taxon>
        <taxon>Fungi</taxon>
        <taxon>Dikarya</taxon>
        <taxon>Ascomycota</taxon>
        <taxon>Pezizomycotina</taxon>
        <taxon>Eurotiomycetes</taxon>
        <taxon>Eurotiomycetidae</taxon>
        <taxon>Onygenales</taxon>
        <taxon>Ajellomycetaceae</taxon>
        <taxon>Helicocarpus</taxon>
    </lineage>
</organism>
<keyword evidence="5 12" id="KW-0274">FAD</keyword>
<evidence type="ECO:0000256" key="9">
    <source>
        <dbReference type="ARBA" id="ARBA00023128"/>
    </source>
</evidence>
<evidence type="ECO:0000256" key="6">
    <source>
        <dbReference type="ARBA" id="ARBA00022857"/>
    </source>
</evidence>
<dbReference type="GO" id="GO:0071949">
    <property type="term" value="F:FAD binding"/>
    <property type="evidence" value="ECO:0007669"/>
    <property type="project" value="InterPro"/>
</dbReference>
<keyword evidence="8 12" id="KW-0503">Monooxygenase</keyword>
<evidence type="ECO:0000256" key="11">
    <source>
        <dbReference type="ARBA" id="ARBA00047818"/>
    </source>
</evidence>
<evidence type="ECO:0000256" key="13">
    <source>
        <dbReference type="SAM" id="MobiDB-lite"/>
    </source>
</evidence>
<keyword evidence="10 12" id="KW-0472">Membrane</keyword>
<feature type="compositionally biased region" description="Polar residues" evidence="13">
    <location>
        <begin position="165"/>
        <end position="179"/>
    </location>
</feature>
<evidence type="ECO:0000256" key="2">
    <source>
        <dbReference type="ARBA" id="ARBA00022630"/>
    </source>
</evidence>
<keyword evidence="3 12" id="KW-0662">Pyridine nucleotide biosynthesis</keyword>
<gene>
    <name evidence="12" type="primary">BNA4</name>
    <name evidence="16" type="ORF">AJ79_08026</name>
</gene>
<proteinExistence type="inferred from homology"/>
<dbReference type="STRING" id="1447875.A0A2B7WWW4"/>
<comment type="pathway">
    <text evidence="12">Cofactor biosynthesis; NAD(+) biosynthesis; quinolinate from L-kynurenine: step 1/3.</text>
</comment>
<keyword evidence="14" id="KW-1133">Transmembrane helix</keyword>